<dbReference type="SUPFAM" id="SSF140931">
    <property type="entry name" value="Fic-like"/>
    <property type="match status" value="1"/>
</dbReference>
<dbReference type="InterPro" id="IPR036597">
    <property type="entry name" value="Fido-like_dom_sf"/>
</dbReference>
<keyword evidence="1" id="KW-0067">ATP-binding</keyword>
<dbReference type="InterPro" id="IPR040198">
    <property type="entry name" value="Fido_containing"/>
</dbReference>
<dbReference type="Pfam" id="PF13784">
    <property type="entry name" value="Fic_N"/>
    <property type="match status" value="1"/>
</dbReference>
<dbReference type="Proteomes" id="UP000636956">
    <property type="component" value="Unassembled WGS sequence"/>
</dbReference>
<comment type="caution">
    <text evidence="5">The sequence shown here is derived from an EMBL/GenBank/DDBJ whole genome shotgun (WGS) entry which is preliminary data.</text>
</comment>
<sequence length="396" mass="43883">MRPENFTSTAFGEVTRNPLSSWTYPYYLPADLPRSLELRRSTIAALSRADIALGRLDGLGQLVTDPDLLLGPSMLQEAVSSSRIEGTQASLSEVLAAEGSGEHIESEDVQEVLNYLRASREGLGLLQTLPLTQRLFRSVHSTLMTGVRGDEKRPGELRSSPVWIGSAGAGPESAVFIPPIQDHIGALLTDWERFANEPPTTTPVVRSALLHYQFETIHPFLDGNGRVGRLLIGFGLIHDRVLQAPILHISGYFERNRDEYYTRLQSVRERGEIDEWVTFFADAVSTQADQSAHRIRTLVNVREQYRKQAYGDRSALPGLIDLLFTNPLVTVGAVTRALDVSQPTASSLLRKASDRGWLESLGRRGRGGREEWIAREIWNAVASPIDRGLPLGRSHS</sequence>
<dbReference type="RefSeq" id="WP_188744786.1">
    <property type="nucleotide sequence ID" value="NZ_BAABFW010000076.1"/>
</dbReference>
<feature type="domain" description="Fido" evidence="4">
    <location>
        <begin position="131"/>
        <end position="282"/>
    </location>
</feature>
<dbReference type="Pfam" id="PF02661">
    <property type="entry name" value="Fic"/>
    <property type="match status" value="1"/>
</dbReference>
<feature type="binding site" evidence="1">
    <location>
        <position position="260"/>
    </location>
    <ligand>
        <name>ATP</name>
        <dbReference type="ChEBI" id="CHEBI:30616"/>
    </ligand>
</feature>
<dbReference type="EMBL" id="BMMD01000045">
    <property type="protein sequence ID" value="GGJ94553.1"/>
    <property type="molecule type" value="Genomic_DNA"/>
</dbReference>
<dbReference type="PANTHER" id="PTHR13504:SF38">
    <property type="entry name" value="FIDO DOMAIN-CONTAINING PROTEIN"/>
    <property type="match status" value="1"/>
</dbReference>
<protein>
    <submittedName>
        <fullName evidence="5">Cell filamentation protein Fic</fullName>
    </submittedName>
</protein>
<evidence type="ECO:0000259" key="4">
    <source>
        <dbReference type="PROSITE" id="PS51459"/>
    </source>
</evidence>
<feature type="binding site" evidence="1">
    <location>
        <begin position="223"/>
        <end position="229"/>
    </location>
    <ligand>
        <name>ATP</name>
        <dbReference type="ChEBI" id="CHEBI:30616"/>
    </ligand>
</feature>
<evidence type="ECO:0000313" key="6">
    <source>
        <dbReference type="Proteomes" id="UP000636956"/>
    </source>
</evidence>
<dbReference type="PANTHER" id="PTHR13504">
    <property type="entry name" value="FIDO DOMAIN-CONTAINING PROTEIN DDB_G0283145"/>
    <property type="match status" value="1"/>
</dbReference>
<reference evidence="5" key="2">
    <citation type="submission" date="2020-09" db="EMBL/GenBank/DDBJ databases">
        <authorList>
            <person name="Sun Q."/>
            <person name="Zhou Y."/>
        </authorList>
    </citation>
    <scope>NUCLEOTIDE SEQUENCE</scope>
    <source>
        <strain evidence="5">CGMCC 1.8984</strain>
    </source>
</reference>
<name>A0A917UXZ2_9MICO</name>
<feature type="active site" evidence="2">
    <location>
        <position position="218"/>
    </location>
</feature>
<dbReference type="Gene3D" id="1.10.3290.10">
    <property type="entry name" value="Fido-like domain"/>
    <property type="match status" value="1"/>
</dbReference>
<dbReference type="InterPro" id="IPR026287">
    <property type="entry name" value="SoFic-like"/>
</dbReference>
<reference evidence="5" key="1">
    <citation type="journal article" date="2014" name="Int. J. Syst. Evol. Microbiol.">
        <title>Complete genome sequence of Corynebacterium casei LMG S-19264T (=DSM 44701T), isolated from a smear-ripened cheese.</title>
        <authorList>
            <consortium name="US DOE Joint Genome Institute (JGI-PGF)"/>
            <person name="Walter F."/>
            <person name="Albersmeier A."/>
            <person name="Kalinowski J."/>
            <person name="Ruckert C."/>
        </authorList>
    </citation>
    <scope>NUCLEOTIDE SEQUENCE</scope>
    <source>
        <strain evidence="5">CGMCC 1.8984</strain>
    </source>
</reference>
<keyword evidence="6" id="KW-1185">Reference proteome</keyword>
<dbReference type="InterPro" id="IPR025758">
    <property type="entry name" value="Fic/DOC_N"/>
</dbReference>
<evidence type="ECO:0000256" key="1">
    <source>
        <dbReference type="PIRSR" id="PIRSR038925-1"/>
    </source>
</evidence>
<dbReference type="GO" id="GO:0005524">
    <property type="term" value="F:ATP binding"/>
    <property type="evidence" value="ECO:0007669"/>
    <property type="project" value="UniProtKB-KW"/>
</dbReference>
<feature type="binding site" evidence="1">
    <location>
        <position position="85"/>
    </location>
    <ligand>
        <name>ATP</name>
        <dbReference type="ChEBI" id="CHEBI:30616"/>
    </ligand>
</feature>
<evidence type="ECO:0000256" key="2">
    <source>
        <dbReference type="PIRSR" id="PIRSR640198-1"/>
    </source>
</evidence>
<evidence type="ECO:0000313" key="5">
    <source>
        <dbReference type="EMBL" id="GGJ94553.1"/>
    </source>
</evidence>
<feature type="binding site" evidence="3">
    <location>
        <begin position="222"/>
        <end position="229"/>
    </location>
    <ligand>
        <name>ATP</name>
        <dbReference type="ChEBI" id="CHEBI:30616"/>
    </ligand>
</feature>
<dbReference type="PIRSF" id="PIRSF038925">
    <property type="entry name" value="AMP-prot_trans"/>
    <property type="match status" value="1"/>
</dbReference>
<dbReference type="PROSITE" id="PS51459">
    <property type="entry name" value="FIDO"/>
    <property type="match status" value="1"/>
</dbReference>
<feature type="binding site" evidence="3">
    <location>
        <begin position="260"/>
        <end position="261"/>
    </location>
    <ligand>
        <name>ATP</name>
        <dbReference type="ChEBI" id="CHEBI:30616"/>
    </ligand>
</feature>
<gene>
    <name evidence="5" type="ORF">GCM10011372_36100</name>
</gene>
<accession>A0A917UXZ2</accession>
<keyword evidence="1" id="KW-0547">Nucleotide-binding</keyword>
<evidence type="ECO:0000256" key="3">
    <source>
        <dbReference type="PIRSR" id="PIRSR640198-2"/>
    </source>
</evidence>
<organism evidence="5 6">
    <name type="scientific">Agromyces bauzanensis</name>
    <dbReference type="NCBI Taxonomy" id="1308924"/>
    <lineage>
        <taxon>Bacteria</taxon>
        <taxon>Bacillati</taxon>
        <taxon>Actinomycetota</taxon>
        <taxon>Actinomycetes</taxon>
        <taxon>Micrococcales</taxon>
        <taxon>Microbacteriaceae</taxon>
        <taxon>Agromyces</taxon>
    </lineage>
</organism>
<proteinExistence type="predicted"/>
<dbReference type="InterPro" id="IPR003812">
    <property type="entry name" value="Fido"/>
</dbReference>
<feature type="binding site" evidence="1">
    <location>
        <position position="218"/>
    </location>
    <ligand>
        <name>ATP</name>
        <dbReference type="ChEBI" id="CHEBI:30616"/>
    </ligand>
</feature>
<dbReference type="AlphaFoldDB" id="A0A917UXZ2"/>